<feature type="domain" description="Helicase C-terminal" evidence="5">
    <location>
        <begin position="1"/>
        <end position="118"/>
    </location>
</feature>
<dbReference type="PANTHER" id="PTHR13710">
    <property type="entry name" value="DNA HELICASE RECQ FAMILY MEMBER"/>
    <property type="match status" value="1"/>
</dbReference>
<feature type="region of interest" description="Disordered" evidence="4">
    <location>
        <begin position="610"/>
        <end position="649"/>
    </location>
</feature>
<evidence type="ECO:0000259" key="5">
    <source>
        <dbReference type="PROSITE" id="PS51194"/>
    </source>
</evidence>
<dbReference type="GO" id="GO:0000724">
    <property type="term" value="P:double-strand break repair via homologous recombination"/>
    <property type="evidence" value="ECO:0007669"/>
    <property type="project" value="TreeGrafter"/>
</dbReference>
<evidence type="ECO:0000256" key="2">
    <source>
        <dbReference type="ARBA" id="ARBA00034617"/>
    </source>
</evidence>
<name>A0A7S4UZV1_9DINO</name>
<dbReference type="EC" id="5.6.2.4" evidence="3"/>
<comment type="similarity">
    <text evidence="1">Belongs to the helicase family. RecQ subfamily.</text>
</comment>
<dbReference type="InterPro" id="IPR027417">
    <property type="entry name" value="P-loop_NTPase"/>
</dbReference>
<dbReference type="Pfam" id="PF00271">
    <property type="entry name" value="Helicase_C"/>
    <property type="match status" value="1"/>
</dbReference>
<evidence type="ECO:0000256" key="4">
    <source>
        <dbReference type="SAM" id="MobiDB-lite"/>
    </source>
</evidence>
<dbReference type="GO" id="GO:0043138">
    <property type="term" value="F:3'-5' DNA helicase activity"/>
    <property type="evidence" value="ECO:0007669"/>
    <property type="project" value="UniProtKB-EC"/>
</dbReference>
<dbReference type="SMART" id="SM00490">
    <property type="entry name" value="HELICc"/>
    <property type="match status" value="1"/>
</dbReference>
<gene>
    <name evidence="6" type="ORF">AMON00008_LOCUS28133</name>
</gene>
<dbReference type="Gene3D" id="1.10.10.10">
    <property type="entry name" value="Winged helix-like DNA-binding domain superfamily/Winged helix DNA-binding domain"/>
    <property type="match status" value="1"/>
</dbReference>
<comment type="catalytic activity">
    <reaction evidence="2">
        <text>Couples ATP hydrolysis with the unwinding of duplex DNA by translocating in the 3'-5' direction.</text>
        <dbReference type="EC" id="5.6.2.4"/>
    </reaction>
</comment>
<dbReference type="PROSITE" id="PS51194">
    <property type="entry name" value="HELICASE_CTER"/>
    <property type="match status" value="1"/>
</dbReference>
<protein>
    <recommendedName>
        <fullName evidence="3">DNA 3'-5' helicase</fullName>
        <ecNumber evidence="3">5.6.2.4</ecNumber>
    </recommendedName>
</protein>
<dbReference type="GO" id="GO:0009378">
    <property type="term" value="F:four-way junction helicase activity"/>
    <property type="evidence" value="ECO:0007669"/>
    <property type="project" value="TreeGrafter"/>
</dbReference>
<evidence type="ECO:0000313" key="6">
    <source>
        <dbReference type="EMBL" id="CAE4599123.1"/>
    </source>
</evidence>
<dbReference type="GO" id="GO:0005634">
    <property type="term" value="C:nucleus"/>
    <property type="evidence" value="ECO:0007669"/>
    <property type="project" value="TreeGrafter"/>
</dbReference>
<dbReference type="AlphaFoldDB" id="A0A7S4UZV1"/>
<reference evidence="6" key="1">
    <citation type="submission" date="2021-01" db="EMBL/GenBank/DDBJ databases">
        <authorList>
            <person name="Corre E."/>
            <person name="Pelletier E."/>
            <person name="Niang G."/>
            <person name="Scheremetjew M."/>
            <person name="Finn R."/>
            <person name="Kale V."/>
            <person name="Holt S."/>
            <person name="Cochrane G."/>
            <person name="Meng A."/>
            <person name="Brown T."/>
            <person name="Cohen L."/>
        </authorList>
    </citation>
    <scope>NUCLEOTIDE SEQUENCE</scope>
    <source>
        <strain evidence="6">CCMP3105</strain>
    </source>
</reference>
<dbReference type="InterPro" id="IPR001650">
    <property type="entry name" value="Helicase_C-like"/>
</dbReference>
<evidence type="ECO:0000256" key="1">
    <source>
        <dbReference type="ARBA" id="ARBA00005446"/>
    </source>
</evidence>
<evidence type="ECO:0000256" key="3">
    <source>
        <dbReference type="ARBA" id="ARBA00034808"/>
    </source>
</evidence>
<dbReference type="EMBL" id="HBNR01040596">
    <property type="protein sequence ID" value="CAE4599123.1"/>
    <property type="molecule type" value="Transcribed_RNA"/>
</dbReference>
<dbReference type="GO" id="GO:0005694">
    <property type="term" value="C:chromosome"/>
    <property type="evidence" value="ECO:0007669"/>
    <property type="project" value="TreeGrafter"/>
</dbReference>
<proteinExistence type="inferred from homology"/>
<dbReference type="GO" id="GO:0005737">
    <property type="term" value="C:cytoplasm"/>
    <property type="evidence" value="ECO:0007669"/>
    <property type="project" value="TreeGrafter"/>
</dbReference>
<dbReference type="InterPro" id="IPR036388">
    <property type="entry name" value="WH-like_DNA-bd_sf"/>
</dbReference>
<dbReference type="SUPFAM" id="SSF52540">
    <property type="entry name" value="P-loop containing nucleoside triphosphate hydrolases"/>
    <property type="match status" value="1"/>
</dbReference>
<accession>A0A7S4UZV1</accession>
<organism evidence="6">
    <name type="scientific">Alexandrium monilatum</name>
    <dbReference type="NCBI Taxonomy" id="311494"/>
    <lineage>
        <taxon>Eukaryota</taxon>
        <taxon>Sar</taxon>
        <taxon>Alveolata</taxon>
        <taxon>Dinophyceae</taxon>
        <taxon>Gonyaulacales</taxon>
        <taxon>Pyrocystaceae</taxon>
        <taxon>Alexandrium</taxon>
    </lineage>
</organism>
<dbReference type="Gene3D" id="3.40.50.300">
    <property type="entry name" value="P-loop containing nucleotide triphosphate hydrolases"/>
    <property type="match status" value="1"/>
</dbReference>
<sequence length="649" mass="70074">MSRVALAYHAGMSAEARKDAHVAFLTGMWHGRAAPVVVATVAFGMGIDKPDIRRVVNYGSTQTVEAYYQQAGRAGRDGLPAKCTMFYAEKEFVDFKVSDFYMPKRPDGTVNLEQKKALDASTDAMHAFCTEARRCRQLLLVEWLAGGPGSKEAVLADSPDPKRCGICDNCVRAASGAETERDMTDLALPILQALEAVGGGRAQGFILDLLMGTNAKKMSRALQGRTDVHGAWKAGYQQGMGVPRTREVAKAMVSMLRQEGYLSSSTKRFRTGSGYSAGFQAFELTAKGREAVQPSFTGQIVLPVPQVVREQEKLARERHQKKLAGLKSGKIPLENIPVEELRRGSGPIIDGEQRWVRKLDSLRKGTEAQVKMAGALEALLARAREWRQAEAVKRSMAPGAIADDPMLRRIALASRDAVNSPDAEKLCCNAGMRFEGTSGLAALIAAWRDEFKIAAEANAEQGSGAPEVLKLPPNWAPRPAAGAPKLSATVTESLDLFSQGHDIAAVGIKKSKQVVASTVEGHLATALLNADPRILRNLGRLRSLFPNRSDVEKIRAALKKTGSDPNDPKMPMGPVALELGGEEGKSLWYSKIKWFTSLVQLEMPMEFEVDPSAPNASGGQKRGLSEISGASPADAPTPQKARPLTIGFM</sequence>
<dbReference type="PANTHER" id="PTHR13710:SF120">
    <property type="entry name" value="BIFUNCTIONAL 3'-5' EXONUCLEASE_ATP-DEPENDENT HELICASE WRN"/>
    <property type="match status" value="1"/>
</dbReference>